<gene>
    <name evidence="6" type="ORF">GCM10011391_21230</name>
</gene>
<dbReference type="PROSITE" id="PS50931">
    <property type="entry name" value="HTH_LYSR"/>
    <property type="match status" value="1"/>
</dbReference>
<keyword evidence="3" id="KW-0238">DNA-binding</keyword>
<comment type="caution">
    <text evidence="6">The sequence shown here is derived from an EMBL/GenBank/DDBJ whole genome shotgun (WGS) entry which is preliminary data.</text>
</comment>
<sequence>MRDSDWEILDALRRDHNLTKVANSLFMTQPALTKRLQQIEKEFNIVIADRNNKGVIFTPQGEYLIEKAGDVLSLLEEVKHHLLLIDEGKTGTLKIGTPHSFGRFVLPSLLQKYKTSHHDINFDIKTGMSGEVVKLVRNKEVHIGFIRGDHDFEGEKYLLDQEEGYVAFNKKIQLSDLPKLPRIEYTRDPVTVKLIDNWWRAHFDTLPTIGFQVNNLDSCWEMVLKGLGFGIFFGPAIVPESEYFKLSMPTKEGALLERNTWMIYRQDYIETALVNTFIKFVKEMNALY</sequence>
<evidence type="ECO:0000256" key="2">
    <source>
        <dbReference type="ARBA" id="ARBA00023015"/>
    </source>
</evidence>
<dbReference type="Proteomes" id="UP000628775">
    <property type="component" value="Unassembled WGS sequence"/>
</dbReference>
<name>A0A8J2VX62_9BACL</name>
<dbReference type="AlphaFoldDB" id="A0A8J2VX62"/>
<protein>
    <recommendedName>
        <fullName evidence="5">HTH lysR-type domain-containing protein</fullName>
    </recommendedName>
</protein>
<comment type="similarity">
    <text evidence="1">Belongs to the LysR transcriptional regulatory family.</text>
</comment>
<dbReference type="InterPro" id="IPR000847">
    <property type="entry name" value="LysR_HTH_N"/>
</dbReference>
<dbReference type="Gene3D" id="3.40.190.290">
    <property type="match status" value="1"/>
</dbReference>
<evidence type="ECO:0000259" key="5">
    <source>
        <dbReference type="PROSITE" id="PS50931"/>
    </source>
</evidence>
<reference evidence="6" key="1">
    <citation type="journal article" date="2014" name="Int. J. Syst. Evol. Microbiol.">
        <title>Complete genome sequence of Corynebacterium casei LMG S-19264T (=DSM 44701T), isolated from a smear-ripened cheese.</title>
        <authorList>
            <consortium name="US DOE Joint Genome Institute (JGI-PGF)"/>
            <person name="Walter F."/>
            <person name="Albersmeier A."/>
            <person name="Kalinowski J."/>
            <person name="Ruckert C."/>
        </authorList>
    </citation>
    <scope>NUCLEOTIDE SEQUENCE</scope>
    <source>
        <strain evidence="6">CGMCC 1.15371</strain>
    </source>
</reference>
<dbReference type="InterPro" id="IPR036390">
    <property type="entry name" value="WH_DNA-bd_sf"/>
</dbReference>
<evidence type="ECO:0000313" key="7">
    <source>
        <dbReference type="Proteomes" id="UP000628775"/>
    </source>
</evidence>
<reference evidence="6" key="2">
    <citation type="submission" date="2020-09" db="EMBL/GenBank/DDBJ databases">
        <authorList>
            <person name="Sun Q."/>
            <person name="Zhou Y."/>
        </authorList>
    </citation>
    <scope>NUCLEOTIDE SEQUENCE</scope>
    <source>
        <strain evidence="6">CGMCC 1.15371</strain>
    </source>
</reference>
<evidence type="ECO:0000256" key="4">
    <source>
        <dbReference type="ARBA" id="ARBA00023163"/>
    </source>
</evidence>
<keyword evidence="7" id="KW-1185">Reference proteome</keyword>
<feature type="domain" description="HTH lysR-type" evidence="5">
    <location>
        <begin position="1"/>
        <end position="58"/>
    </location>
</feature>
<proteinExistence type="inferred from homology"/>
<dbReference type="InterPro" id="IPR036388">
    <property type="entry name" value="WH-like_DNA-bd_sf"/>
</dbReference>
<dbReference type="EMBL" id="BMIR01000009">
    <property type="protein sequence ID" value="GGE42187.1"/>
    <property type="molecule type" value="Genomic_DNA"/>
</dbReference>
<keyword evidence="2" id="KW-0805">Transcription regulation</keyword>
<dbReference type="Gene3D" id="1.10.10.10">
    <property type="entry name" value="Winged helix-like DNA-binding domain superfamily/Winged helix DNA-binding domain"/>
    <property type="match status" value="1"/>
</dbReference>
<evidence type="ECO:0000256" key="3">
    <source>
        <dbReference type="ARBA" id="ARBA00023125"/>
    </source>
</evidence>
<accession>A0A8J2VX62</accession>
<dbReference type="CDD" id="cd05466">
    <property type="entry name" value="PBP2_LTTR_substrate"/>
    <property type="match status" value="1"/>
</dbReference>
<organism evidence="6 7">
    <name type="scientific">Pullulanibacillus camelliae</name>
    <dbReference type="NCBI Taxonomy" id="1707096"/>
    <lineage>
        <taxon>Bacteria</taxon>
        <taxon>Bacillati</taxon>
        <taxon>Bacillota</taxon>
        <taxon>Bacilli</taxon>
        <taxon>Bacillales</taxon>
        <taxon>Sporolactobacillaceae</taxon>
        <taxon>Pullulanibacillus</taxon>
    </lineage>
</organism>
<dbReference type="RefSeq" id="WP_188693377.1">
    <property type="nucleotide sequence ID" value="NZ_BMIR01000009.1"/>
</dbReference>
<dbReference type="GO" id="GO:0003700">
    <property type="term" value="F:DNA-binding transcription factor activity"/>
    <property type="evidence" value="ECO:0007669"/>
    <property type="project" value="InterPro"/>
</dbReference>
<dbReference type="Pfam" id="PF03466">
    <property type="entry name" value="LysR_substrate"/>
    <property type="match status" value="1"/>
</dbReference>
<dbReference type="SUPFAM" id="SSF53850">
    <property type="entry name" value="Periplasmic binding protein-like II"/>
    <property type="match status" value="1"/>
</dbReference>
<dbReference type="PANTHER" id="PTHR30126">
    <property type="entry name" value="HTH-TYPE TRANSCRIPTIONAL REGULATOR"/>
    <property type="match status" value="1"/>
</dbReference>
<dbReference type="PANTHER" id="PTHR30126:SF78">
    <property type="entry name" value="HTH LYSR-TYPE DOMAIN-CONTAINING PROTEIN"/>
    <property type="match status" value="1"/>
</dbReference>
<dbReference type="SUPFAM" id="SSF46785">
    <property type="entry name" value="Winged helix' DNA-binding domain"/>
    <property type="match status" value="1"/>
</dbReference>
<keyword evidence="4" id="KW-0804">Transcription</keyword>
<dbReference type="InterPro" id="IPR005119">
    <property type="entry name" value="LysR_subst-bd"/>
</dbReference>
<evidence type="ECO:0000313" key="6">
    <source>
        <dbReference type="EMBL" id="GGE42187.1"/>
    </source>
</evidence>
<dbReference type="GO" id="GO:0000976">
    <property type="term" value="F:transcription cis-regulatory region binding"/>
    <property type="evidence" value="ECO:0007669"/>
    <property type="project" value="TreeGrafter"/>
</dbReference>
<dbReference type="Pfam" id="PF00126">
    <property type="entry name" value="HTH_1"/>
    <property type="match status" value="1"/>
</dbReference>
<evidence type="ECO:0000256" key="1">
    <source>
        <dbReference type="ARBA" id="ARBA00009437"/>
    </source>
</evidence>